<dbReference type="Pfam" id="PF25973">
    <property type="entry name" value="BSH_CzcB"/>
    <property type="match status" value="1"/>
</dbReference>
<dbReference type="GO" id="GO:0022857">
    <property type="term" value="F:transmembrane transporter activity"/>
    <property type="evidence" value="ECO:0007669"/>
    <property type="project" value="InterPro"/>
</dbReference>
<evidence type="ECO:0000256" key="2">
    <source>
        <dbReference type="ARBA" id="ARBA00022448"/>
    </source>
</evidence>
<keyword evidence="4" id="KW-0105">Cadmium resistance</keyword>
<keyword evidence="11" id="KW-1185">Reference proteome</keyword>
<dbReference type="GO" id="GO:0015679">
    <property type="term" value="P:plasma membrane copper ion transport"/>
    <property type="evidence" value="ECO:0007669"/>
    <property type="project" value="TreeGrafter"/>
</dbReference>
<proteinExistence type="inferred from homology"/>
<evidence type="ECO:0000313" key="10">
    <source>
        <dbReference type="EMBL" id="MCO6042524.1"/>
    </source>
</evidence>
<dbReference type="GO" id="GO:0046686">
    <property type="term" value="P:response to cadmium ion"/>
    <property type="evidence" value="ECO:0007669"/>
    <property type="project" value="UniProtKB-KW"/>
</dbReference>
<dbReference type="Pfam" id="PF25954">
    <property type="entry name" value="Beta-barrel_RND_2"/>
    <property type="match status" value="1"/>
</dbReference>
<dbReference type="SUPFAM" id="SSF111369">
    <property type="entry name" value="HlyD-like secretion proteins"/>
    <property type="match status" value="1"/>
</dbReference>
<evidence type="ECO:0000256" key="6">
    <source>
        <dbReference type="SAM" id="Phobius"/>
    </source>
</evidence>
<evidence type="ECO:0000256" key="4">
    <source>
        <dbReference type="ARBA" id="ARBA00043263"/>
    </source>
</evidence>
<dbReference type="GO" id="GO:0016020">
    <property type="term" value="C:membrane"/>
    <property type="evidence" value="ECO:0007669"/>
    <property type="project" value="InterPro"/>
</dbReference>
<protein>
    <submittedName>
        <fullName evidence="10">Efflux RND transporter periplasmic adaptor subunit</fullName>
    </submittedName>
</protein>
<evidence type="ECO:0000259" key="8">
    <source>
        <dbReference type="Pfam" id="PF25973"/>
    </source>
</evidence>
<feature type="domain" description="CzcB-like C-terminal circularly permuted SH3-like" evidence="9">
    <location>
        <begin position="438"/>
        <end position="499"/>
    </location>
</feature>
<organism evidence="10 11">
    <name type="scientific">Aeoliella straminimaris</name>
    <dbReference type="NCBI Taxonomy" id="2954799"/>
    <lineage>
        <taxon>Bacteria</taxon>
        <taxon>Pseudomonadati</taxon>
        <taxon>Planctomycetota</taxon>
        <taxon>Planctomycetia</taxon>
        <taxon>Pirellulales</taxon>
        <taxon>Lacipirellulaceae</taxon>
        <taxon>Aeoliella</taxon>
    </lineage>
</organism>
<dbReference type="InterPro" id="IPR058792">
    <property type="entry name" value="Beta-barrel_RND_2"/>
</dbReference>
<reference evidence="10" key="1">
    <citation type="submission" date="2022-06" db="EMBL/GenBank/DDBJ databases">
        <title>Aeoliella straminimaris, a novel planctomycete from sediments.</title>
        <authorList>
            <person name="Vitorino I.R."/>
            <person name="Lage O.M."/>
        </authorList>
    </citation>
    <scope>NUCLEOTIDE SEQUENCE</scope>
    <source>
        <strain evidence="10">ICT_H6.2</strain>
    </source>
</reference>
<dbReference type="Gene3D" id="2.40.30.170">
    <property type="match status" value="1"/>
</dbReference>
<dbReference type="FunFam" id="2.40.30.170:FF:000010">
    <property type="entry name" value="Efflux RND transporter periplasmic adaptor subunit"/>
    <property type="match status" value="1"/>
</dbReference>
<evidence type="ECO:0000313" key="11">
    <source>
        <dbReference type="Proteomes" id="UP001155241"/>
    </source>
</evidence>
<dbReference type="NCBIfam" id="TIGR01730">
    <property type="entry name" value="RND_mfp"/>
    <property type="match status" value="1"/>
</dbReference>
<dbReference type="AlphaFoldDB" id="A0A9X2JH46"/>
<keyword evidence="3" id="KW-0862">Zinc</keyword>
<feature type="domain" description="CusB-like beta-barrel" evidence="7">
    <location>
        <begin position="353"/>
        <end position="432"/>
    </location>
</feature>
<evidence type="ECO:0000259" key="7">
    <source>
        <dbReference type="Pfam" id="PF25954"/>
    </source>
</evidence>
<evidence type="ECO:0000256" key="1">
    <source>
        <dbReference type="ARBA" id="ARBA00009477"/>
    </source>
</evidence>
<comment type="similarity">
    <text evidence="1">Belongs to the membrane fusion protein (MFP) (TC 8.A.1) family.</text>
</comment>
<dbReference type="GO" id="GO:0046914">
    <property type="term" value="F:transition metal ion binding"/>
    <property type="evidence" value="ECO:0007669"/>
    <property type="project" value="TreeGrafter"/>
</dbReference>
<name>A0A9X2JH46_9BACT</name>
<dbReference type="InterPro" id="IPR058649">
    <property type="entry name" value="CzcB_C"/>
</dbReference>
<keyword evidence="6" id="KW-0472">Membrane</keyword>
<dbReference type="RefSeq" id="WP_252850626.1">
    <property type="nucleotide sequence ID" value="NZ_JAMXLR010000004.1"/>
</dbReference>
<sequence>MNHAIGSSRKTAFGVRGKFLVPVVLLVIAAISGLAYQFSNHSPERPSTASTSPPIRQAVSVTPASTAIGSATVIELPKSQWEVSGLAFEPVSMAPFVQTIRLTGKVSLNEDRIAHIYPMVDGEVESVQVGLGQAVHADDPLVIVHSREIGRAKLELYQARLQHEMALAKDKIQRGTAENARELLASLREGLSITDIEKKFRHRGMGDYRERLLLSYSSYLKSAADVARLEGLAESGAVSGKQFLAANSNMNADQATFQARIEQVDYELQMSLLQSSQAVREAATRVAVATSNLQILGCRDEEIASIDPKSEGESISHYWIRAPFDGTVISKDVSLKEQVHTDTQILRIADLSTVWISADIYEENVPILKTLAGKAVRVRNQAWPDREFEAEVFFTGEIMDEATRTISMRAVANNEDRLLKPGMFVTIELDEQAQQQSLAVPLSAVQEHAGQQFVYLHLGEGKFERRDVVLGKRNKQAVEVLDGLTEGDEVVVSGGFVLKSKMLEDLMGEE</sequence>
<keyword evidence="6" id="KW-1133">Transmembrane helix</keyword>
<dbReference type="Pfam" id="PF25975">
    <property type="entry name" value="CzcB_C"/>
    <property type="match status" value="1"/>
</dbReference>
<evidence type="ECO:0000259" key="9">
    <source>
        <dbReference type="Pfam" id="PF25975"/>
    </source>
</evidence>
<dbReference type="PANTHER" id="PTHR30097">
    <property type="entry name" value="CATION EFFLUX SYSTEM PROTEIN CUSB"/>
    <property type="match status" value="1"/>
</dbReference>
<evidence type="ECO:0000256" key="3">
    <source>
        <dbReference type="ARBA" id="ARBA00022833"/>
    </source>
</evidence>
<evidence type="ECO:0000256" key="5">
    <source>
        <dbReference type="ARBA" id="ARBA00058766"/>
    </source>
</evidence>
<accession>A0A9X2JH46</accession>
<dbReference type="Gene3D" id="2.40.420.20">
    <property type="match status" value="1"/>
</dbReference>
<feature type="domain" description="CzcB-like barrel-sandwich hybrid" evidence="8">
    <location>
        <begin position="112"/>
        <end position="350"/>
    </location>
</feature>
<dbReference type="PANTHER" id="PTHR30097:SF4">
    <property type="entry name" value="SLR6042 PROTEIN"/>
    <property type="match status" value="1"/>
</dbReference>
<dbReference type="EMBL" id="JAMXLR010000004">
    <property type="protein sequence ID" value="MCO6042524.1"/>
    <property type="molecule type" value="Genomic_DNA"/>
</dbReference>
<keyword evidence="6" id="KW-0812">Transmembrane</keyword>
<dbReference type="InterPro" id="IPR058647">
    <property type="entry name" value="BSH_CzcB-like"/>
</dbReference>
<dbReference type="FunFam" id="2.40.420.20:FF:000006">
    <property type="entry name" value="RND family efflux transporter MFP subunit"/>
    <property type="match status" value="1"/>
</dbReference>
<feature type="transmembrane region" description="Helical" evidence="6">
    <location>
        <begin position="19"/>
        <end position="38"/>
    </location>
</feature>
<dbReference type="Proteomes" id="UP001155241">
    <property type="component" value="Unassembled WGS sequence"/>
</dbReference>
<dbReference type="GO" id="GO:0060003">
    <property type="term" value="P:copper ion export"/>
    <property type="evidence" value="ECO:0007669"/>
    <property type="project" value="TreeGrafter"/>
</dbReference>
<dbReference type="InterPro" id="IPR006143">
    <property type="entry name" value="RND_pump_MFP"/>
</dbReference>
<keyword evidence="2" id="KW-0813">Transport</keyword>
<comment type="caution">
    <text evidence="10">The sequence shown here is derived from an EMBL/GenBank/DDBJ whole genome shotgun (WGS) entry which is preliminary data.</text>
</comment>
<gene>
    <name evidence="10" type="ORF">NG895_01255</name>
</gene>
<comment type="function">
    <text evidence="5">CzcA and CzcB together would act in zinc efflux nearly as effectively as the complete czc efflux system (CzcABC). The CzcB protein is thought to funnel zinc cations to the CzcA transport protein.</text>
</comment>
<dbReference type="GO" id="GO:0030288">
    <property type="term" value="C:outer membrane-bounded periplasmic space"/>
    <property type="evidence" value="ECO:0007669"/>
    <property type="project" value="TreeGrafter"/>
</dbReference>
<dbReference type="InterPro" id="IPR051909">
    <property type="entry name" value="MFP_Cation_Efflux"/>
</dbReference>